<dbReference type="EMBL" id="MGJN01000004">
    <property type="protein sequence ID" value="OGN07586.1"/>
    <property type="molecule type" value="Genomic_DNA"/>
</dbReference>
<name>A0A1F8F5R6_9BACT</name>
<sequence length="140" mass="16301">MKLRLWPAVLTVFATLIFSSLATAQVALPDYSTWKMESVSVPAVHGGKQVYLKIDSYYQNGGIEQLINIYHDENDKPWFLFYASLQHTPDHQNEKIQYNCFEHQGGNWVHVRGFTDHDDVITEITDFLKSRYDLEFKSEI</sequence>
<evidence type="ECO:0000313" key="2">
    <source>
        <dbReference type="EMBL" id="OGN07586.1"/>
    </source>
</evidence>
<evidence type="ECO:0000256" key="1">
    <source>
        <dbReference type="SAM" id="SignalP"/>
    </source>
</evidence>
<dbReference type="AlphaFoldDB" id="A0A1F8F5R6"/>
<gene>
    <name evidence="2" type="ORF">A3B86_00635</name>
</gene>
<evidence type="ECO:0000313" key="3">
    <source>
        <dbReference type="Proteomes" id="UP000176834"/>
    </source>
</evidence>
<comment type="caution">
    <text evidence="2">The sequence shown here is derived from an EMBL/GenBank/DDBJ whole genome shotgun (WGS) entry which is preliminary data.</text>
</comment>
<accession>A0A1F8F5R6</accession>
<protein>
    <submittedName>
        <fullName evidence="2">Uncharacterized protein</fullName>
    </submittedName>
</protein>
<proteinExistence type="predicted"/>
<feature type="signal peptide" evidence="1">
    <location>
        <begin position="1"/>
        <end position="24"/>
    </location>
</feature>
<feature type="chain" id="PRO_5009535472" evidence="1">
    <location>
        <begin position="25"/>
        <end position="140"/>
    </location>
</feature>
<organism evidence="2 3">
    <name type="scientific">Candidatus Yanofskybacteria bacterium RIFCSPHIGHO2_02_FULL_38_22b</name>
    <dbReference type="NCBI Taxonomy" id="1802673"/>
    <lineage>
        <taxon>Bacteria</taxon>
        <taxon>Candidatus Yanofskyibacteriota</taxon>
    </lineage>
</organism>
<keyword evidence="1" id="KW-0732">Signal</keyword>
<dbReference type="Proteomes" id="UP000176834">
    <property type="component" value="Unassembled WGS sequence"/>
</dbReference>
<reference evidence="2 3" key="1">
    <citation type="journal article" date="2016" name="Nat. Commun.">
        <title>Thousands of microbial genomes shed light on interconnected biogeochemical processes in an aquifer system.</title>
        <authorList>
            <person name="Anantharaman K."/>
            <person name="Brown C.T."/>
            <person name="Hug L.A."/>
            <person name="Sharon I."/>
            <person name="Castelle C.J."/>
            <person name="Probst A.J."/>
            <person name="Thomas B.C."/>
            <person name="Singh A."/>
            <person name="Wilkins M.J."/>
            <person name="Karaoz U."/>
            <person name="Brodie E.L."/>
            <person name="Williams K.H."/>
            <person name="Hubbard S.S."/>
            <person name="Banfield J.F."/>
        </authorList>
    </citation>
    <scope>NUCLEOTIDE SEQUENCE [LARGE SCALE GENOMIC DNA]</scope>
</reference>